<protein>
    <recommendedName>
        <fullName evidence="4">TadE-like protein</fullName>
    </recommendedName>
</protein>
<gene>
    <name evidence="2" type="ORF">ATOP_14970</name>
</gene>
<accession>A0AAV5B3J2</accession>
<evidence type="ECO:0008006" key="4">
    <source>
        <dbReference type="Google" id="ProtNLM"/>
    </source>
</evidence>
<dbReference type="AlphaFoldDB" id="A0AAV5B3J2"/>
<keyword evidence="3" id="KW-1185">Reference proteome</keyword>
<keyword evidence="1" id="KW-0732">Signal</keyword>
<evidence type="ECO:0000313" key="2">
    <source>
        <dbReference type="EMBL" id="GJM55842.1"/>
    </source>
</evidence>
<proteinExistence type="predicted"/>
<feature type="chain" id="PRO_5043315932" description="TadE-like protein" evidence="1">
    <location>
        <begin position="28"/>
        <end position="136"/>
    </location>
</feature>
<sequence length="136" mass="14527">MTLPCVLFCVALLAQPLCILYTRSVMASAACEGARLLATAPSSSEDDVRAFVLRRLAAVPAVGIFHEGDWEVELSGARTAEVAVRVEGAVAPLPLFGPVVRALTGESLLEVSVEARERVRPSWLGGSYADWVSIWS</sequence>
<comment type="caution">
    <text evidence="2">The sequence shown here is derived from an EMBL/GenBank/DDBJ whole genome shotgun (WGS) entry which is preliminary data.</text>
</comment>
<evidence type="ECO:0000256" key="1">
    <source>
        <dbReference type="SAM" id="SignalP"/>
    </source>
</evidence>
<dbReference type="Proteomes" id="UP001055025">
    <property type="component" value="Unassembled WGS sequence"/>
</dbReference>
<organism evidence="2 3">
    <name type="scientific">Granulimonas faecalis</name>
    <dbReference type="NCBI Taxonomy" id="2894155"/>
    <lineage>
        <taxon>Bacteria</taxon>
        <taxon>Bacillati</taxon>
        <taxon>Actinomycetota</taxon>
        <taxon>Coriobacteriia</taxon>
        <taxon>Coriobacteriales</taxon>
        <taxon>Kribbibacteriaceae</taxon>
        <taxon>Granulimonas</taxon>
    </lineage>
</organism>
<feature type="signal peptide" evidence="1">
    <location>
        <begin position="1"/>
        <end position="27"/>
    </location>
</feature>
<dbReference type="EMBL" id="BQKC01000001">
    <property type="protein sequence ID" value="GJM55842.1"/>
    <property type="molecule type" value="Genomic_DNA"/>
</dbReference>
<evidence type="ECO:0000313" key="3">
    <source>
        <dbReference type="Proteomes" id="UP001055025"/>
    </source>
</evidence>
<name>A0AAV5B3J2_9ACTN</name>
<reference evidence="2" key="1">
    <citation type="journal article" date="2022" name="Int. J. Syst. Evol. Microbiol.">
        <title>Granulimonas faecalis gen. nov., sp. nov., and Leptogranulimonas caecicola gen. nov., sp. nov., novel lactate-producing Atopobiaceae bacteria isolated from mouse intestines, and an emended description of the family Atopobiaceae.</title>
        <authorList>
            <person name="Morinaga K."/>
            <person name="Kusada H."/>
            <person name="Sakamoto S."/>
            <person name="Murakami T."/>
            <person name="Toyoda A."/>
            <person name="Mori H."/>
            <person name="Meng X.Y."/>
            <person name="Takashino M."/>
            <person name="Murotomi K."/>
            <person name="Tamaki H."/>
        </authorList>
    </citation>
    <scope>NUCLEOTIDE SEQUENCE</scope>
    <source>
        <strain evidence="2">OPF53</strain>
    </source>
</reference>
<dbReference type="RefSeq" id="WP_204408245.1">
    <property type="nucleotide sequence ID" value="NZ_BQKC01000001.1"/>
</dbReference>